<sequence>MDQTWTEWQHMIKSLNEGPGASSTHIPAKLPAPPPNIPFTPHLERVHHMFLHALKLDVHSLVWPSAWFPGDERLCPLSLHPWLEFPQHQEAMWKKICQAPELVTPWVFPSQTPMQYTAHHLQWYTVHSEDTLKQFAHRTLDDFLAMIIDFMGREDRLRYGFSVRGRLKIDHPSDCCVSVTKFGFQEPAYAVLYIPGYCLTVPELVAGLRTTSPTEALDKEPNTFEEHAANMVIRVIARLYSRMICSGRRYGYIYTGEALVFLHITPEDSSAVEHYLCIPARDVISHGYDTRSHWVRLTALGQVLGFTLQSLAASPPSQEWHDAVYQAYRPLKDDHSVYMPQAPDEIRFRPPVEFIYENSFWPGFWQKNVGDVIVPVFDESPTSESSGRLSDVYKPYCTQACLRGTFEKDILDENCPNVAEHGAERHQISAEDICERMSEQLRKNRYTGFQQLHIIGRTCYLLKVTLLSHGYTMLIKATGASKSHRIHAELRNYQNLMPLQGSQIPVCLGMFSPKIPYWYHGVDMRYMLLLSWSGIRTDQDAVVEVCQYLEQETQKLEGTLQEHGVVQKDTSFRNVLWNPTSQSFVMIDLEDLKWLNGTPEGSERHGSQQTQSNTD</sequence>
<evidence type="ECO:0000313" key="1">
    <source>
        <dbReference type="EMBL" id="CAP93412.1"/>
    </source>
</evidence>
<gene>
    <name evidence="1" type="ORF">Pc16g07420</name>
    <name evidence="1" type="ORF">PCH_Pc16g07420</name>
</gene>
<dbReference type="EMBL" id="AM920431">
    <property type="protein sequence ID" value="CAP93412.1"/>
    <property type="molecule type" value="Genomic_DNA"/>
</dbReference>
<name>B6H811_PENRW</name>
<protein>
    <submittedName>
        <fullName evidence="1">Pc16g07420 protein</fullName>
    </submittedName>
</protein>
<organism evidence="1 2">
    <name type="scientific">Penicillium rubens (strain ATCC 28089 / DSM 1075 / NRRL 1951 / Wisconsin 54-1255)</name>
    <name type="common">Penicillium chrysogenum</name>
    <dbReference type="NCBI Taxonomy" id="500485"/>
    <lineage>
        <taxon>Eukaryota</taxon>
        <taxon>Fungi</taxon>
        <taxon>Dikarya</taxon>
        <taxon>Ascomycota</taxon>
        <taxon>Pezizomycotina</taxon>
        <taxon>Eurotiomycetes</taxon>
        <taxon>Eurotiomycetidae</taxon>
        <taxon>Eurotiales</taxon>
        <taxon>Aspergillaceae</taxon>
        <taxon>Penicillium</taxon>
        <taxon>Penicillium chrysogenum species complex</taxon>
    </lineage>
</organism>
<dbReference type="VEuPathDB" id="FungiDB:PCH_Pc16g07420"/>
<dbReference type="Proteomes" id="UP000000724">
    <property type="component" value="Contig Pc00c16"/>
</dbReference>
<dbReference type="BioCyc" id="PCHR:PC16G07420-MONOMER"/>
<dbReference type="KEGG" id="pcs:N7525_010998"/>
<keyword evidence="2" id="KW-1185">Reference proteome</keyword>
<dbReference type="OMA" id="RTCYLLK"/>
<dbReference type="HOGENOM" id="CLU_010672_3_0_1"/>
<proteinExistence type="predicted"/>
<accession>B6H811</accession>
<reference evidence="1 2" key="1">
    <citation type="journal article" date="2008" name="Nat. Biotechnol.">
        <title>Genome sequencing and analysis of the filamentous fungus Penicillium chrysogenum.</title>
        <authorList>
            <person name="van den Berg M.A."/>
            <person name="Albang R."/>
            <person name="Albermann K."/>
            <person name="Badger J.H."/>
            <person name="Daran J.-M."/>
            <person name="Driessen A.J.M."/>
            <person name="Garcia-Estrada C."/>
            <person name="Fedorova N.D."/>
            <person name="Harris D.M."/>
            <person name="Heijne W.H.M."/>
            <person name="Joardar V.S."/>
            <person name="Kiel J.A.K.W."/>
            <person name="Kovalchuk A."/>
            <person name="Martin J.F."/>
            <person name="Nierman W.C."/>
            <person name="Nijland J.G."/>
            <person name="Pronk J.T."/>
            <person name="Roubos J.A."/>
            <person name="van der Klei I.J."/>
            <person name="van Peij N.N.M.E."/>
            <person name="Veenhuis M."/>
            <person name="von Doehren H."/>
            <person name="Wagner C."/>
            <person name="Wortman J.R."/>
            <person name="Bovenberg R.A.L."/>
        </authorList>
    </citation>
    <scope>NUCLEOTIDE SEQUENCE [LARGE SCALE GENOMIC DNA]</scope>
    <source>
        <strain evidence="2">ATCC 28089 / DSM 1075 / NRRL 1951 / Wisconsin 54-1255</strain>
    </source>
</reference>
<dbReference type="AlphaFoldDB" id="B6H811"/>
<evidence type="ECO:0000313" key="2">
    <source>
        <dbReference type="Proteomes" id="UP000000724"/>
    </source>
</evidence>
<dbReference type="GeneID" id="8311031"/>
<dbReference type="OrthoDB" id="2156052at2759"/>